<feature type="region of interest" description="Disordered" evidence="1">
    <location>
        <begin position="244"/>
        <end position="281"/>
    </location>
</feature>
<dbReference type="EMBL" id="GL379798">
    <property type="protein sequence ID" value="EGT33625.1"/>
    <property type="molecule type" value="Genomic_DNA"/>
</dbReference>
<evidence type="ECO:0000256" key="1">
    <source>
        <dbReference type="SAM" id="MobiDB-lite"/>
    </source>
</evidence>
<protein>
    <submittedName>
        <fullName evidence="2">Uncharacterized protein</fullName>
    </submittedName>
</protein>
<name>G0MKH7_CAEBE</name>
<dbReference type="AlphaFoldDB" id="G0MKH7"/>
<dbReference type="FunCoup" id="G0MKH7">
    <property type="interactions" value="1068"/>
</dbReference>
<organism evidence="3">
    <name type="scientific">Caenorhabditis brenneri</name>
    <name type="common">Nematode worm</name>
    <dbReference type="NCBI Taxonomy" id="135651"/>
    <lineage>
        <taxon>Eukaryota</taxon>
        <taxon>Metazoa</taxon>
        <taxon>Ecdysozoa</taxon>
        <taxon>Nematoda</taxon>
        <taxon>Chromadorea</taxon>
        <taxon>Rhabditida</taxon>
        <taxon>Rhabditina</taxon>
        <taxon>Rhabditomorpha</taxon>
        <taxon>Rhabditoidea</taxon>
        <taxon>Rhabditidae</taxon>
        <taxon>Peloderinae</taxon>
        <taxon>Caenorhabditis</taxon>
    </lineage>
</organism>
<dbReference type="Proteomes" id="UP000008068">
    <property type="component" value="Unassembled WGS sequence"/>
</dbReference>
<proteinExistence type="predicted"/>
<evidence type="ECO:0000313" key="3">
    <source>
        <dbReference type="Proteomes" id="UP000008068"/>
    </source>
</evidence>
<sequence>MWNTVTFEPSFNNYQHLLNRIISSVLERCKEVDFISAQPEKEFEQASCRKPEANLKRNQIWKTVTSQLNEEFDGVVGYEAINASQAKKFEEYYRRRCQPDTPLSAELLAVIGQTSVAPPPPRNLRHHQCLDVEKLKEERLFFMVTLIKEIMKHTGLDKICHERSSNTNERRQAMWKFVTVTVNNRYFERLDVLIEAQVKKSFSNYKRRHPEFLEGTGICENIDGEGLEVTDVEMQEVREFDAFNSGNETTSSPKLENSDFTPTVNGKGEMNNRIGNENNSV</sequence>
<reference evidence="3" key="1">
    <citation type="submission" date="2011-07" db="EMBL/GenBank/DDBJ databases">
        <authorList>
            <consortium name="Caenorhabditis brenneri Sequencing and Analysis Consortium"/>
            <person name="Wilson R.K."/>
        </authorList>
    </citation>
    <scope>NUCLEOTIDE SEQUENCE [LARGE SCALE GENOMIC DNA]</scope>
    <source>
        <strain evidence="3">PB2801</strain>
    </source>
</reference>
<feature type="compositionally biased region" description="Polar residues" evidence="1">
    <location>
        <begin position="244"/>
        <end position="264"/>
    </location>
</feature>
<dbReference type="eggNOG" id="ENOG502TIUB">
    <property type="taxonomic scope" value="Eukaryota"/>
</dbReference>
<accession>G0MKH7</accession>
<dbReference type="HOGENOM" id="CLU_991190_0_0_1"/>
<dbReference type="OrthoDB" id="5831841at2759"/>
<keyword evidence="3" id="KW-1185">Reference proteome</keyword>
<gene>
    <name evidence="2" type="ORF">CAEBREN_18597</name>
</gene>
<dbReference type="InParanoid" id="G0MKH7"/>
<evidence type="ECO:0000313" key="2">
    <source>
        <dbReference type="EMBL" id="EGT33625.1"/>
    </source>
</evidence>